<reference evidence="4" key="1">
    <citation type="submission" date="2022-07" db="EMBL/GenBank/DDBJ databases">
        <title>Phylogenomic reconstructions and comparative analyses of Kickxellomycotina fungi.</title>
        <authorList>
            <person name="Reynolds N.K."/>
            <person name="Stajich J.E."/>
            <person name="Barry K."/>
            <person name="Grigoriev I.V."/>
            <person name="Crous P."/>
            <person name="Smith M.E."/>
        </authorList>
    </citation>
    <scope>NUCLEOTIDE SEQUENCE</scope>
    <source>
        <strain evidence="4">BCRC 34489</strain>
    </source>
</reference>
<name>A0A9W8HM55_9FUNG</name>
<dbReference type="Gene3D" id="3.40.50.300">
    <property type="entry name" value="P-loop containing nucleotide triphosphate hydrolases"/>
    <property type="match status" value="2"/>
</dbReference>
<dbReference type="Pfam" id="PF00004">
    <property type="entry name" value="AAA"/>
    <property type="match status" value="2"/>
</dbReference>
<keyword evidence="1" id="KW-0547">Nucleotide-binding</keyword>
<keyword evidence="2" id="KW-0067">ATP-binding</keyword>
<dbReference type="PANTHER" id="PTHR23077:SF27">
    <property type="entry name" value="ATPASE FAMILY GENE 2 PROTEIN HOMOLOG A"/>
    <property type="match status" value="1"/>
</dbReference>
<evidence type="ECO:0000259" key="3">
    <source>
        <dbReference type="SMART" id="SM00382"/>
    </source>
</evidence>
<dbReference type="InterPro" id="IPR041569">
    <property type="entry name" value="AAA_lid_3"/>
</dbReference>
<evidence type="ECO:0000256" key="1">
    <source>
        <dbReference type="ARBA" id="ARBA00022741"/>
    </source>
</evidence>
<dbReference type="Gene3D" id="1.10.8.60">
    <property type="match status" value="2"/>
</dbReference>
<dbReference type="AlphaFoldDB" id="A0A9W8HM55"/>
<dbReference type="GO" id="GO:0005737">
    <property type="term" value="C:cytoplasm"/>
    <property type="evidence" value="ECO:0007669"/>
    <property type="project" value="TreeGrafter"/>
</dbReference>
<comment type="caution">
    <text evidence="4">The sequence shown here is derived from an EMBL/GenBank/DDBJ whole genome shotgun (WGS) entry which is preliminary data.</text>
</comment>
<keyword evidence="5" id="KW-1185">Reference proteome</keyword>
<feature type="domain" description="AAA+ ATPase" evidence="3">
    <location>
        <begin position="298"/>
        <end position="443"/>
    </location>
</feature>
<dbReference type="InterPro" id="IPR003959">
    <property type="entry name" value="ATPase_AAA_core"/>
</dbReference>
<dbReference type="Proteomes" id="UP001140172">
    <property type="component" value="Unassembled WGS sequence"/>
</dbReference>
<sequence>MAGSDQYTRMHNEILGEVGGVDQAVDALISRFRQFVETQGVDSLQAMTRPAGVILNGIPGSGKTRLALSFVKSTGMPFEIVNCPDLFLADQGKSEAQLLKRFSESGSSGTCRVLVFEDIDVLSGSKRPDSIESRVFSLLLNCIDSNKNVFVIGTTSRIETIPEEIRRPGRLNAIIDVHLADAAARAAVLRIMLKPFANIAEQEDIDRIAKAAHGFSAADLQSLCLNAFMEHKSSCSADDMVRMTADIKPSNLSSFQSKIPPVRFSDIFGLDDTISRIRSLVIEPLLHAEKYHAMQVEPPRGALIYGPPGSGKSMMCCAVANELAINTIWVDSTQMRSMVVGESEKAIAELFSQARKSTPCILVFDHIDALAPRRGTSQTSENTSDRIVTSLLVEMDGFNAHAGRRPFSPGIFVLAVTSRPHVVDPALLRPGRLDVCVGLEAPGEKERKDILEGYMGKSLAFAKMRTNTTFVGALVDRTRGFTGADLANLCREAAMTALRRDISSEEVSEADFVRCLESGLR</sequence>
<dbReference type="InterPro" id="IPR027417">
    <property type="entry name" value="P-loop_NTPase"/>
</dbReference>
<dbReference type="GO" id="GO:0016887">
    <property type="term" value="F:ATP hydrolysis activity"/>
    <property type="evidence" value="ECO:0007669"/>
    <property type="project" value="InterPro"/>
</dbReference>
<evidence type="ECO:0000256" key="2">
    <source>
        <dbReference type="ARBA" id="ARBA00022840"/>
    </source>
</evidence>
<proteinExistence type="predicted"/>
<dbReference type="PANTHER" id="PTHR23077">
    <property type="entry name" value="AAA-FAMILY ATPASE"/>
    <property type="match status" value="1"/>
</dbReference>
<dbReference type="SMART" id="SM00382">
    <property type="entry name" value="AAA"/>
    <property type="match status" value="2"/>
</dbReference>
<evidence type="ECO:0000313" key="4">
    <source>
        <dbReference type="EMBL" id="KAJ2787113.1"/>
    </source>
</evidence>
<dbReference type="Pfam" id="PF17862">
    <property type="entry name" value="AAA_lid_3"/>
    <property type="match status" value="2"/>
</dbReference>
<gene>
    <name evidence="4" type="ORF">GGI15_000989</name>
</gene>
<dbReference type="SUPFAM" id="SSF52540">
    <property type="entry name" value="P-loop containing nucleoside triphosphate hydrolases"/>
    <property type="match status" value="2"/>
</dbReference>
<dbReference type="InterPro" id="IPR003593">
    <property type="entry name" value="AAA+_ATPase"/>
</dbReference>
<dbReference type="InterPro" id="IPR050168">
    <property type="entry name" value="AAA_ATPase_domain"/>
</dbReference>
<dbReference type="EMBL" id="JANBUM010000033">
    <property type="protein sequence ID" value="KAJ2787113.1"/>
    <property type="molecule type" value="Genomic_DNA"/>
</dbReference>
<dbReference type="GO" id="GO:0005524">
    <property type="term" value="F:ATP binding"/>
    <property type="evidence" value="ECO:0007669"/>
    <property type="project" value="UniProtKB-KW"/>
</dbReference>
<feature type="domain" description="AAA+ ATPase" evidence="3">
    <location>
        <begin position="49"/>
        <end position="181"/>
    </location>
</feature>
<organism evidence="4 5">
    <name type="scientific">Coemansia interrupta</name>
    <dbReference type="NCBI Taxonomy" id="1126814"/>
    <lineage>
        <taxon>Eukaryota</taxon>
        <taxon>Fungi</taxon>
        <taxon>Fungi incertae sedis</taxon>
        <taxon>Zoopagomycota</taxon>
        <taxon>Kickxellomycotina</taxon>
        <taxon>Kickxellomycetes</taxon>
        <taxon>Kickxellales</taxon>
        <taxon>Kickxellaceae</taxon>
        <taxon>Coemansia</taxon>
    </lineage>
</organism>
<protein>
    <recommendedName>
        <fullName evidence="3">AAA+ ATPase domain-containing protein</fullName>
    </recommendedName>
</protein>
<dbReference type="OrthoDB" id="27435at2759"/>
<accession>A0A9W8HM55</accession>
<dbReference type="FunFam" id="3.40.50.300:FF:001921">
    <property type="entry name" value="AAA ATPase domain-containing protein"/>
    <property type="match status" value="1"/>
</dbReference>
<evidence type="ECO:0000313" key="5">
    <source>
        <dbReference type="Proteomes" id="UP001140172"/>
    </source>
</evidence>